<evidence type="ECO:0000313" key="3">
    <source>
        <dbReference type="Proteomes" id="UP000324222"/>
    </source>
</evidence>
<feature type="compositionally biased region" description="Acidic residues" evidence="1">
    <location>
        <begin position="35"/>
        <end position="49"/>
    </location>
</feature>
<accession>A0A5B7FV38</accession>
<sequence length="96" mass="11265">MTTKRRKCPRIEVNRKRPIDPNEAVCIPNKGICEEKEEEEEEEEKEEEGEGQRQRQEENQMSFFPGKSRIANSNPVFFNGSQLSIFYTEHSRSVIC</sequence>
<dbReference type="Proteomes" id="UP000324222">
    <property type="component" value="Unassembled WGS sequence"/>
</dbReference>
<evidence type="ECO:0000313" key="2">
    <source>
        <dbReference type="EMBL" id="MPC49189.1"/>
    </source>
</evidence>
<name>A0A5B7FV38_PORTR</name>
<dbReference type="EMBL" id="VSRR010008722">
    <property type="protein sequence ID" value="MPC49189.1"/>
    <property type="molecule type" value="Genomic_DNA"/>
</dbReference>
<comment type="caution">
    <text evidence="2">The sequence shown here is derived from an EMBL/GenBank/DDBJ whole genome shotgun (WGS) entry which is preliminary data.</text>
</comment>
<feature type="region of interest" description="Disordered" evidence="1">
    <location>
        <begin position="33"/>
        <end position="69"/>
    </location>
</feature>
<proteinExistence type="predicted"/>
<evidence type="ECO:0000256" key="1">
    <source>
        <dbReference type="SAM" id="MobiDB-lite"/>
    </source>
</evidence>
<organism evidence="2 3">
    <name type="scientific">Portunus trituberculatus</name>
    <name type="common">Swimming crab</name>
    <name type="synonym">Neptunus trituberculatus</name>
    <dbReference type="NCBI Taxonomy" id="210409"/>
    <lineage>
        <taxon>Eukaryota</taxon>
        <taxon>Metazoa</taxon>
        <taxon>Ecdysozoa</taxon>
        <taxon>Arthropoda</taxon>
        <taxon>Crustacea</taxon>
        <taxon>Multicrustacea</taxon>
        <taxon>Malacostraca</taxon>
        <taxon>Eumalacostraca</taxon>
        <taxon>Eucarida</taxon>
        <taxon>Decapoda</taxon>
        <taxon>Pleocyemata</taxon>
        <taxon>Brachyura</taxon>
        <taxon>Eubrachyura</taxon>
        <taxon>Portunoidea</taxon>
        <taxon>Portunidae</taxon>
        <taxon>Portuninae</taxon>
        <taxon>Portunus</taxon>
    </lineage>
</organism>
<keyword evidence="3" id="KW-1185">Reference proteome</keyword>
<gene>
    <name evidence="2" type="ORF">E2C01_042984</name>
</gene>
<reference evidence="2 3" key="1">
    <citation type="submission" date="2019-05" db="EMBL/GenBank/DDBJ databases">
        <title>Another draft genome of Portunus trituberculatus and its Hox gene families provides insights of decapod evolution.</title>
        <authorList>
            <person name="Jeong J.-H."/>
            <person name="Song I."/>
            <person name="Kim S."/>
            <person name="Choi T."/>
            <person name="Kim D."/>
            <person name="Ryu S."/>
            <person name="Kim W."/>
        </authorList>
    </citation>
    <scope>NUCLEOTIDE SEQUENCE [LARGE SCALE GENOMIC DNA]</scope>
    <source>
        <tissue evidence="2">Muscle</tissue>
    </source>
</reference>
<dbReference type="AlphaFoldDB" id="A0A5B7FV38"/>
<protein>
    <submittedName>
        <fullName evidence="2">Uncharacterized protein</fullName>
    </submittedName>
</protein>